<dbReference type="AlphaFoldDB" id="A0A4R6T4Y2"/>
<organism evidence="2 3">
    <name type="scientific">Algoriphagus boseongensis</name>
    <dbReference type="NCBI Taxonomy" id="1442587"/>
    <lineage>
        <taxon>Bacteria</taxon>
        <taxon>Pseudomonadati</taxon>
        <taxon>Bacteroidota</taxon>
        <taxon>Cytophagia</taxon>
        <taxon>Cytophagales</taxon>
        <taxon>Cyclobacteriaceae</taxon>
        <taxon>Algoriphagus</taxon>
    </lineage>
</organism>
<keyword evidence="1" id="KW-0812">Transmembrane</keyword>
<evidence type="ECO:0000313" key="3">
    <source>
        <dbReference type="Proteomes" id="UP000294535"/>
    </source>
</evidence>
<dbReference type="InterPro" id="IPR045749">
    <property type="entry name" value="DUF6090"/>
</dbReference>
<proteinExistence type="predicted"/>
<keyword evidence="1" id="KW-0472">Membrane</keyword>
<dbReference type="Proteomes" id="UP000294535">
    <property type="component" value="Unassembled WGS sequence"/>
</dbReference>
<sequence length="260" mass="29965">MVSFFRKIRQKLLQQNRVTRYLVYALGEILLVTIGILIALQINTWNSERQENQEEIKTLKALKVDFLQSKENVERTIFNQSRVVNLNSKLLKALIEEDISLNPDTLGMYIYRGALSYWKVELTNGTYDALISSGKTSLLKNAQLNRHMAEYAAQLKFGFEDDDESIDLTSILVEKGAVYSPILGIEMLKEFQFINTQKSYTPTELDRAKSQLMEDKSFIGVLAKKAILEINRLDYHQRILAKLNVLLELIDQELDLKDKP</sequence>
<protein>
    <submittedName>
        <fullName evidence="2">Uncharacterized protein</fullName>
    </submittedName>
</protein>
<dbReference type="EMBL" id="SNYF01000006">
    <property type="protein sequence ID" value="TDQ17014.1"/>
    <property type="molecule type" value="Genomic_DNA"/>
</dbReference>
<name>A0A4R6T4Y2_9BACT</name>
<evidence type="ECO:0000313" key="2">
    <source>
        <dbReference type="EMBL" id="TDQ17014.1"/>
    </source>
</evidence>
<dbReference type="OrthoDB" id="820591at2"/>
<gene>
    <name evidence="2" type="ORF">DFQ04_1662</name>
</gene>
<accession>A0A4R6T4Y2</accession>
<keyword evidence="1" id="KW-1133">Transmembrane helix</keyword>
<evidence type="ECO:0000256" key="1">
    <source>
        <dbReference type="SAM" id="Phobius"/>
    </source>
</evidence>
<feature type="transmembrane region" description="Helical" evidence="1">
    <location>
        <begin position="21"/>
        <end position="42"/>
    </location>
</feature>
<comment type="caution">
    <text evidence="2">The sequence shown here is derived from an EMBL/GenBank/DDBJ whole genome shotgun (WGS) entry which is preliminary data.</text>
</comment>
<reference evidence="2 3" key="1">
    <citation type="submission" date="2019-03" db="EMBL/GenBank/DDBJ databases">
        <title>Genomic Encyclopedia of Type Strains, Phase III (KMG-III): the genomes of soil and plant-associated and newly described type strains.</title>
        <authorList>
            <person name="Whitman W."/>
        </authorList>
    </citation>
    <scope>NUCLEOTIDE SEQUENCE [LARGE SCALE GENOMIC DNA]</scope>
    <source>
        <strain evidence="2 3">CECT 8446</strain>
    </source>
</reference>
<keyword evidence="3" id="KW-1185">Reference proteome</keyword>
<dbReference type="RefSeq" id="WP_133554651.1">
    <property type="nucleotide sequence ID" value="NZ_SNYF01000006.1"/>
</dbReference>
<dbReference type="Pfam" id="PF19578">
    <property type="entry name" value="DUF6090"/>
    <property type="match status" value="1"/>
</dbReference>